<accession>A0A1Q8ZQ68</accession>
<gene>
    <name evidence="1" type="ORF">BJF95_06510</name>
</gene>
<reference evidence="1 2" key="1">
    <citation type="submission" date="2016-09" db="EMBL/GenBank/DDBJ databases">
        <title>Rhizobium oryziradicis sp. nov., isolated from the root of rice.</title>
        <authorList>
            <person name="Zhao J."/>
            <person name="Zhang X."/>
        </authorList>
    </citation>
    <scope>NUCLEOTIDE SEQUENCE [LARGE SCALE GENOMIC DNA]</scope>
    <source>
        <strain evidence="1 2">N19</strain>
    </source>
</reference>
<evidence type="ECO:0000313" key="1">
    <source>
        <dbReference type="EMBL" id="OLP44207.1"/>
    </source>
</evidence>
<dbReference type="AlphaFoldDB" id="A0A1Q8ZQ68"/>
<organism evidence="1 2">
    <name type="scientific">Rhizobium oryziradicis</name>
    <dbReference type="NCBI Taxonomy" id="1867956"/>
    <lineage>
        <taxon>Bacteria</taxon>
        <taxon>Pseudomonadati</taxon>
        <taxon>Pseudomonadota</taxon>
        <taxon>Alphaproteobacteria</taxon>
        <taxon>Hyphomicrobiales</taxon>
        <taxon>Rhizobiaceae</taxon>
        <taxon>Rhizobium/Agrobacterium group</taxon>
        <taxon>Rhizobium</taxon>
    </lineage>
</organism>
<comment type="caution">
    <text evidence="1">The sequence shown here is derived from an EMBL/GenBank/DDBJ whole genome shotgun (WGS) entry which is preliminary data.</text>
</comment>
<proteinExistence type="predicted"/>
<name>A0A1Q8ZQ68_9HYPH</name>
<dbReference type="EMBL" id="MKIM01000027">
    <property type="protein sequence ID" value="OLP44207.1"/>
    <property type="molecule type" value="Genomic_DNA"/>
</dbReference>
<sequence>MTRAPPIFIGCANFFRLIWSFFKRCLCVLGLSASETDPIQSLNRYCEMPPRHYRLRGRSIDAEIGNARVLFPCEDFMLLRKRQFPHQDRSIRATAFSQPIVPDKNSGL</sequence>
<evidence type="ECO:0000313" key="2">
    <source>
        <dbReference type="Proteomes" id="UP000186894"/>
    </source>
</evidence>
<keyword evidence="2" id="KW-1185">Reference proteome</keyword>
<protein>
    <submittedName>
        <fullName evidence="1">Uncharacterized protein</fullName>
    </submittedName>
</protein>
<dbReference type="Proteomes" id="UP000186894">
    <property type="component" value="Unassembled WGS sequence"/>
</dbReference>